<dbReference type="AlphaFoldDB" id="A0A0P7B381"/>
<evidence type="ECO:0000313" key="3">
    <source>
        <dbReference type="Proteomes" id="UP000050424"/>
    </source>
</evidence>
<organism evidence="2 3">
    <name type="scientific">Neonectria ditissima</name>
    <dbReference type="NCBI Taxonomy" id="78410"/>
    <lineage>
        <taxon>Eukaryota</taxon>
        <taxon>Fungi</taxon>
        <taxon>Dikarya</taxon>
        <taxon>Ascomycota</taxon>
        <taxon>Pezizomycotina</taxon>
        <taxon>Sordariomycetes</taxon>
        <taxon>Hypocreomycetidae</taxon>
        <taxon>Hypocreales</taxon>
        <taxon>Nectriaceae</taxon>
        <taxon>Neonectria</taxon>
    </lineage>
</organism>
<keyword evidence="3" id="KW-1185">Reference proteome</keyword>
<evidence type="ECO:0000313" key="2">
    <source>
        <dbReference type="EMBL" id="KPM34032.1"/>
    </source>
</evidence>
<comment type="caution">
    <text evidence="2">The sequence shown here is derived from an EMBL/GenBank/DDBJ whole genome shotgun (WGS) entry which is preliminary data.</text>
</comment>
<sequence>MAEEQNPLGIVMRILACLGFRKPAAPKAESEPTGGLFTEPVELPAREEETSGNPAVGVAV</sequence>
<evidence type="ECO:0000256" key="1">
    <source>
        <dbReference type="SAM" id="MobiDB-lite"/>
    </source>
</evidence>
<accession>A0A0P7B381</accession>
<dbReference type="Proteomes" id="UP000050424">
    <property type="component" value="Unassembled WGS sequence"/>
</dbReference>
<protein>
    <submittedName>
        <fullName evidence="2">Uncharacterized protein</fullName>
    </submittedName>
</protein>
<feature type="region of interest" description="Disordered" evidence="1">
    <location>
        <begin position="25"/>
        <end position="60"/>
    </location>
</feature>
<reference evidence="2 3" key="1">
    <citation type="submission" date="2015-09" db="EMBL/GenBank/DDBJ databases">
        <title>Draft genome of a European isolate of the apple canker pathogen Neonectria ditissima.</title>
        <authorList>
            <person name="Gomez-Cortecero A."/>
            <person name="Harrison R.J."/>
            <person name="Armitage A.D."/>
        </authorList>
    </citation>
    <scope>NUCLEOTIDE SEQUENCE [LARGE SCALE GENOMIC DNA]</scope>
    <source>
        <strain evidence="2 3">R09/05</strain>
    </source>
</reference>
<dbReference type="EMBL" id="LKCW01000424">
    <property type="protein sequence ID" value="KPM34032.1"/>
    <property type="molecule type" value="Genomic_DNA"/>
</dbReference>
<gene>
    <name evidence="2" type="ORF">AK830_g12541</name>
</gene>
<name>A0A0P7B381_9HYPO</name>
<proteinExistence type="predicted"/>